<evidence type="ECO:0000259" key="1">
    <source>
        <dbReference type="Pfam" id="PF07022"/>
    </source>
</evidence>
<proteinExistence type="predicted"/>
<dbReference type="Pfam" id="PF07022">
    <property type="entry name" value="Phage_CI_repr"/>
    <property type="match status" value="1"/>
</dbReference>
<dbReference type="EMBL" id="NKHF01000084">
    <property type="protein sequence ID" value="PCK30441.1"/>
    <property type="molecule type" value="Genomic_DNA"/>
</dbReference>
<dbReference type="Proteomes" id="UP000228621">
    <property type="component" value="Unassembled WGS sequence"/>
</dbReference>
<dbReference type="GO" id="GO:0003677">
    <property type="term" value="F:DNA binding"/>
    <property type="evidence" value="ECO:0007669"/>
    <property type="project" value="InterPro"/>
</dbReference>
<dbReference type="GO" id="GO:0045892">
    <property type="term" value="P:negative regulation of DNA-templated transcription"/>
    <property type="evidence" value="ECO:0007669"/>
    <property type="project" value="InterPro"/>
</dbReference>
<dbReference type="Gene3D" id="1.10.260.40">
    <property type="entry name" value="lambda repressor-like DNA-binding domains"/>
    <property type="match status" value="1"/>
</dbReference>
<dbReference type="InterPro" id="IPR010982">
    <property type="entry name" value="Lambda_DNA-bd_dom_sf"/>
</dbReference>
<gene>
    <name evidence="2" type="ORF">CEX98_17605</name>
</gene>
<organism evidence="2 3">
    <name type="scientific">Pseudoalteromonas piscicida</name>
    <dbReference type="NCBI Taxonomy" id="43662"/>
    <lineage>
        <taxon>Bacteria</taxon>
        <taxon>Pseudomonadati</taxon>
        <taxon>Pseudomonadota</taxon>
        <taxon>Gammaproteobacteria</taxon>
        <taxon>Alteromonadales</taxon>
        <taxon>Pseudoalteromonadaceae</taxon>
        <taxon>Pseudoalteromonas</taxon>
    </lineage>
</organism>
<dbReference type="AlphaFoldDB" id="A0A2A5JMF7"/>
<feature type="domain" description="Bacteriophage CI repressor N-terminal" evidence="1">
    <location>
        <begin position="61"/>
        <end position="118"/>
    </location>
</feature>
<accession>A0A2A5JMF7</accession>
<sequence>MISTFEVAQSTLNVVLKLAVLICECQDLILIHKSSCEPQKKLIVFMIADNLKNEEIDIDKVVERLSEKLGVTSDRALSTEMGLSLGAVNQARKRGSLPYEAIIKLCQREDISLDWLFGTSSSKQREVKNQVAEPEHTYSTHDKELMKVELISINQFVEEVLDQVLDRKLPMARLLEVRKALAPILIDAVIEYGRDKAIVAAVARSTLKLI</sequence>
<evidence type="ECO:0000313" key="2">
    <source>
        <dbReference type="EMBL" id="PCK30441.1"/>
    </source>
</evidence>
<name>A0A2A5JMF7_PSEO7</name>
<dbReference type="RefSeq" id="WP_099643333.1">
    <property type="nucleotide sequence ID" value="NZ_NKHF01000084.1"/>
</dbReference>
<protein>
    <recommendedName>
        <fullName evidence="1">Bacteriophage CI repressor N-terminal domain-containing protein</fullName>
    </recommendedName>
</protein>
<reference evidence="3" key="1">
    <citation type="journal article" date="2019" name="Genome Announc.">
        <title>Draft Genome Sequence of Pseudoalteromonas piscicida Strain 36Y ROTHPW, an Hypersaline Seawater Isolate from the South Coast of Sonora, Mexico.</title>
        <authorList>
            <person name="Sanchez-Diaz R."/>
            <person name="Molina-Garza Z.J."/>
            <person name="Cruz-Suarez L.E."/>
            <person name="Selvin J."/>
            <person name="Kiran G.S."/>
            <person name="Ibarra-Gamez J.C."/>
            <person name="Gomez-Gil B."/>
            <person name="Galaviz-Silva L."/>
        </authorList>
    </citation>
    <scope>NUCLEOTIDE SEQUENCE [LARGE SCALE GENOMIC DNA]</scope>
    <source>
        <strain evidence="3">36Y_RITHPW</strain>
    </source>
</reference>
<keyword evidence="3" id="KW-1185">Reference proteome</keyword>
<dbReference type="InterPro" id="IPR010744">
    <property type="entry name" value="Phage_CI_N"/>
</dbReference>
<comment type="caution">
    <text evidence="2">The sequence shown here is derived from an EMBL/GenBank/DDBJ whole genome shotgun (WGS) entry which is preliminary data.</text>
</comment>
<evidence type="ECO:0000313" key="3">
    <source>
        <dbReference type="Proteomes" id="UP000228621"/>
    </source>
</evidence>